<dbReference type="Proteomes" id="UP000324222">
    <property type="component" value="Unassembled WGS sequence"/>
</dbReference>
<proteinExistence type="predicted"/>
<sequence length="75" mass="9371">MQNLLFINGIEIFQQWSILVYSRFLCTKLRNAHKTLYFLKRLICMCFKVFYEKRTIWIEKLSKMSYFSVFQRFMH</sequence>
<comment type="caution">
    <text evidence="1">The sequence shown here is derived from an EMBL/GenBank/DDBJ whole genome shotgun (WGS) entry which is preliminary data.</text>
</comment>
<gene>
    <name evidence="1" type="ORF">E2C01_031650</name>
</gene>
<reference evidence="1 2" key="1">
    <citation type="submission" date="2019-05" db="EMBL/GenBank/DDBJ databases">
        <title>Another draft genome of Portunus trituberculatus and its Hox gene families provides insights of decapod evolution.</title>
        <authorList>
            <person name="Jeong J.-H."/>
            <person name="Song I."/>
            <person name="Kim S."/>
            <person name="Choi T."/>
            <person name="Kim D."/>
            <person name="Ryu S."/>
            <person name="Kim W."/>
        </authorList>
    </citation>
    <scope>NUCLEOTIDE SEQUENCE [LARGE SCALE GENOMIC DNA]</scope>
    <source>
        <tissue evidence="1">Muscle</tissue>
    </source>
</reference>
<dbReference type="AlphaFoldDB" id="A0A5B7EY56"/>
<organism evidence="1 2">
    <name type="scientific">Portunus trituberculatus</name>
    <name type="common">Swimming crab</name>
    <name type="synonym">Neptunus trituberculatus</name>
    <dbReference type="NCBI Taxonomy" id="210409"/>
    <lineage>
        <taxon>Eukaryota</taxon>
        <taxon>Metazoa</taxon>
        <taxon>Ecdysozoa</taxon>
        <taxon>Arthropoda</taxon>
        <taxon>Crustacea</taxon>
        <taxon>Multicrustacea</taxon>
        <taxon>Malacostraca</taxon>
        <taxon>Eumalacostraca</taxon>
        <taxon>Eucarida</taxon>
        <taxon>Decapoda</taxon>
        <taxon>Pleocyemata</taxon>
        <taxon>Brachyura</taxon>
        <taxon>Eubrachyura</taxon>
        <taxon>Portunoidea</taxon>
        <taxon>Portunidae</taxon>
        <taxon>Portuninae</taxon>
        <taxon>Portunus</taxon>
    </lineage>
</organism>
<dbReference type="EMBL" id="VSRR010003991">
    <property type="protein sequence ID" value="MPC38146.1"/>
    <property type="molecule type" value="Genomic_DNA"/>
</dbReference>
<protein>
    <submittedName>
        <fullName evidence="1">Uncharacterized protein</fullName>
    </submittedName>
</protein>
<name>A0A5B7EY56_PORTR</name>
<accession>A0A5B7EY56</accession>
<evidence type="ECO:0000313" key="1">
    <source>
        <dbReference type="EMBL" id="MPC38146.1"/>
    </source>
</evidence>
<keyword evidence="2" id="KW-1185">Reference proteome</keyword>
<evidence type="ECO:0000313" key="2">
    <source>
        <dbReference type="Proteomes" id="UP000324222"/>
    </source>
</evidence>